<feature type="transmembrane region" description="Helical" evidence="6">
    <location>
        <begin position="232"/>
        <end position="249"/>
    </location>
</feature>
<comment type="similarity">
    <text evidence="2 6">Belongs to the 4-toluene sulfonate uptake permease (TSUP) (TC 2.A.102) family.</text>
</comment>
<feature type="transmembrane region" description="Helical" evidence="6">
    <location>
        <begin position="202"/>
        <end position="220"/>
    </location>
</feature>
<comment type="caution">
    <text evidence="7">The sequence shown here is derived from an EMBL/GenBank/DDBJ whole genome shotgun (WGS) entry which is preliminary data.</text>
</comment>
<dbReference type="GO" id="GO:0005886">
    <property type="term" value="C:plasma membrane"/>
    <property type="evidence" value="ECO:0007669"/>
    <property type="project" value="UniProtKB-SubCell"/>
</dbReference>
<evidence type="ECO:0000256" key="2">
    <source>
        <dbReference type="ARBA" id="ARBA00009142"/>
    </source>
</evidence>
<feature type="transmembrane region" description="Helical" evidence="6">
    <location>
        <begin position="12"/>
        <end position="37"/>
    </location>
</feature>
<evidence type="ECO:0000256" key="1">
    <source>
        <dbReference type="ARBA" id="ARBA00004141"/>
    </source>
</evidence>
<evidence type="ECO:0000313" key="7">
    <source>
        <dbReference type="EMBL" id="OKH28896.1"/>
    </source>
</evidence>
<keyword evidence="8" id="KW-1185">Reference proteome</keyword>
<dbReference type="RefSeq" id="WP_073548050.1">
    <property type="nucleotide sequence ID" value="NZ_CAWMVK010000012.1"/>
</dbReference>
<evidence type="ECO:0000256" key="5">
    <source>
        <dbReference type="ARBA" id="ARBA00023136"/>
    </source>
</evidence>
<comment type="subcellular location">
    <subcellularLocation>
        <location evidence="6">Cell membrane</location>
        <topology evidence="6">Multi-pass membrane protein</topology>
    </subcellularLocation>
    <subcellularLocation>
        <location evidence="1">Membrane</location>
        <topology evidence="1">Multi-pass membrane protein</topology>
    </subcellularLocation>
</comment>
<reference evidence="7 8" key="1">
    <citation type="submission" date="2016-11" db="EMBL/GenBank/DDBJ databases">
        <title>Draft Genome Sequences of Nine Cyanobacterial Strains from Diverse Habitats.</title>
        <authorList>
            <person name="Zhu T."/>
            <person name="Hou S."/>
            <person name="Lu X."/>
            <person name="Hess W.R."/>
        </authorList>
    </citation>
    <scope>NUCLEOTIDE SEQUENCE [LARGE SCALE GENOMIC DNA]</scope>
    <source>
        <strain evidence="7 8">5.2 s.c.1</strain>
    </source>
</reference>
<dbReference type="PANTHER" id="PTHR43701:SF2">
    <property type="entry name" value="MEMBRANE TRANSPORTER PROTEIN YJNA-RELATED"/>
    <property type="match status" value="1"/>
</dbReference>
<gene>
    <name evidence="7" type="ORF">NIES1031_03100</name>
</gene>
<feature type="transmembrane region" description="Helical" evidence="6">
    <location>
        <begin position="138"/>
        <end position="165"/>
    </location>
</feature>
<evidence type="ECO:0000313" key="8">
    <source>
        <dbReference type="Proteomes" id="UP000185984"/>
    </source>
</evidence>
<dbReference type="AlphaFoldDB" id="A0A1U7HZ58"/>
<dbReference type="Proteomes" id="UP000185984">
    <property type="component" value="Unassembled WGS sequence"/>
</dbReference>
<accession>A0A1U7HZ58</accession>
<feature type="transmembrane region" description="Helical" evidence="6">
    <location>
        <begin position="43"/>
        <end position="64"/>
    </location>
</feature>
<evidence type="ECO:0000256" key="4">
    <source>
        <dbReference type="ARBA" id="ARBA00022989"/>
    </source>
</evidence>
<dbReference type="EMBL" id="MRCC01000002">
    <property type="protein sequence ID" value="OKH28896.1"/>
    <property type="molecule type" value="Genomic_DNA"/>
</dbReference>
<proteinExistence type="inferred from homology"/>
<feature type="transmembrane region" description="Helical" evidence="6">
    <location>
        <begin position="76"/>
        <end position="94"/>
    </location>
</feature>
<sequence length="259" mass="27089">MLASANLLGLSFGGLIAGILAGFLGIGGGTILVPLMVGLGYTPLQGVATSSLAIVITSISGSIQNWRMGYFDTQRVISLGLPALFTAQIGVYLASKFVSYLLLIAFGLLLLINIYLVDLKKRLTTKNQGKSQRINPAIARLCTGGAAGILAGLFGVGGGVIMVPMQILLLGETIKTAIQTSLGVIILTALAACIGHTLSHNVLFTEGILLGIGGLVGAQMSTRILPKLSDTTISIIFRLMLGLLSLYVFSQAWQSFHSR</sequence>
<dbReference type="InterPro" id="IPR002781">
    <property type="entry name" value="TM_pro_TauE-like"/>
</dbReference>
<dbReference type="PANTHER" id="PTHR43701">
    <property type="entry name" value="MEMBRANE TRANSPORTER PROTEIN MJ0441-RELATED"/>
    <property type="match status" value="1"/>
</dbReference>
<dbReference type="Pfam" id="PF01925">
    <property type="entry name" value="TauE"/>
    <property type="match status" value="1"/>
</dbReference>
<organism evidence="7 8">
    <name type="scientific">Chroogloeocystis siderophila 5.2 s.c.1</name>
    <dbReference type="NCBI Taxonomy" id="247279"/>
    <lineage>
        <taxon>Bacteria</taxon>
        <taxon>Bacillati</taxon>
        <taxon>Cyanobacteriota</taxon>
        <taxon>Cyanophyceae</taxon>
        <taxon>Oscillatoriophycideae</taxon>
        <taxon>Chroococcales</taxon>
        <taxon>Chroococcaceae</taxon>
        <taxon>Chroogloeocystis</taxon>
    </lineage>
</organism>
<evidence type="ECO:0000256" key="3">
    <source>
        <dbReference type="ARBA" id="ARBA00022692"/>
    </source>
</evidence>
<feature type="transmembrane region" description="Helical" evidence="6">
    <location>
        <begin position="177"/>
        <end position="195"/>
    </location>
</feature>
<keyword evidence="6" id="KW-1003">Cell membrane</keyword>
<protein>
    <recommendedName>
        <fullName evidence="6">Probable membrane transporter protein</fullName>
    </recommendedName>
</protein>
<dbReference type="InterPro" id="IPR051598">
    <property type="entry name" value="TSUP/Inactive_protease-like"/>
</dbReference>
<keyword evidence="5 6" id="KW-0472">Membrane</keyword>
<name>A0A1U7HZ58_9CHRO</name>
<keyword evidence="4 6" id="KW-1133">Transmembrane helix</keyword>
<keyword evidence="3 6" id="KW-0812">Transmembrane</keyword>
<dbReference type="OrthoDB" id="464048at2"/>
<evidence type="ECO:0000256" key="6">
    <source>
        <dbReference type="RuleBase" id="RU363041"/>
    </source>
</evidence>
<feature type="transmembrane region" description="Helical" evidence="6">
    <location>
        <begin position="100"/>
        <end position="117"/>
    </location>
</feature>